<evidence type="ECO:0000313" key="5">
    <source>
        <dbReference type="EMBL" id="MBM7694132.1"/>
    </source>
</evidence>
<dbReference type="Gene3D" id="3.40.190.10">
    <property type="entry name" value="Periplasmic binding protein-like II"/>
    <property type="match status" value="2"/>
</dbReference>
<dbReference type="PROSITE" id="PS51257">
    <property type="entry name" value="PROKAR_LIPOPROTEIN"/>
    <property type="match status" value="1"/>
</dbReference>
<evidence type="ECO:0000256" key="2">
    <source>
        <dbReference type="ARBA" id="ARBA00022723"/>
    </source>
</evidence>
<keyword evidence="2" id="KW-0479">Metal-binding</keyword>
<feature type="chain" id="PRO_5046582022" evidence="4">
    <location>
        <begin position="18"/>
        <end position="266"/>
    </location>
</feature>
<dbReference type="Proteomes" id="UP000823486">
    <property type="component" value="Unassembled WGS sequence"/>
</dbReference>
<accession>A0ABS2QLT0</accession>
<dbReference type="InterPro" id="IPR005950">
    <property type="entry name" value="ModA"/>
</dbReference>
<keyword evidence="3 4" id="KW-0732">Signal</keyword>
<proteinExistence type="inferred from homology"/>
<comment type="similarity">
    <text evidence="1">Belongs to the bacterial solute-binding protein ModA family.</text>
</comment>
<name>A0ABS2QLT0_9BACI</name>
<evidence type="ECO:0000256" key="4">
    <source>
        <dbReference type="SAM" id="SignalP"/>
    </source>
</evidence>
<feature type="signal peptide" evidence="4">
    <location>
        <begin position="1"/>
        <end position="17"/>
    </location>
</feature>
<dbReference type="PANTHER" id="PTHR30632">
    <property type="entry name" value="MOLYBDATE-BINDING PERIPLASMIC PROTEIN"/>
    <property type="match status" value="1"/>
</dbReference>
<dbReference type="NCBIfam" id="TIGR01256">
    <property type="entry name" value="modA"/>
    <property type="match status" value="1"/>
</dbReference>
<dbReference type="PANTHER" id="PTHR30632:SF0">
    <property type="entry name" value="SULFATE-BINDING PROTEIN"/>
    <property type="match status" value="1"/>
</dbReference>
<dbReference type="RefSeq" id="WP_239558856.1">
    <property type="nucleotide sequence ID" value="NZ_JAFBFI010000018.1"/>
</dbReference>
<gene>
    <name evidence="5" type="ORF">JOC77_003576</name>
</gene>
<evidence type="ECO:0000256" key="3">
    <source>
        <dbReference type="ARBA" id="ARBA00022729"/>
    </source>
</evidence>
<dbReference type="SUPFAM" id="SSF53850">
    <property type="entry name" value="Periplasmic binding protein-like II"/>
    <property type="match status" value="1"/>
</dbReference>
<keyword evidence="6" id="KW-1185">Reference proteome</keyword>
<dbReference type="InterPro" id="IPR050682">
    <property type="entry name" value="ModA/WtpA"/>
</dbReference>
<organism evidence="5 6">
    <name type="scientific">Peribacillus deserti</name>
    <dbReference type="NCBI Taxonomy" id="673318"/>
    <lineage>
        <taxon>Bacteria</taxon>
        <taxon>Bacillati</taxon>
        <taxon>Bacillota</taxon>
        <taxon>Bacilli</taxon>
        <taxon>Bacillales</taxon>
        <taxon>Bacillaceae</taxon>
        <taxon>Peribacillus</taxon>
    </lineage>
</organism>
<reference evidence="5 6" key="1">
    <citation type="submission" date="2021-01" db="EMBL/GenBank/DDBJ databases">
        <title>Genomic Encyclopedia of Type Strains, Phase IV (KMG-IV): sequencing the most valuable type-strain genomes for metagenomic binning, comparative biology and taxonomic classification.</title>
        <authorList>
            <person name="Goeker M."/>
        </authorList>
    </citation>
    <scope>NUCLEOTIDE SEQUENCE [LARGE SCALE GENOMIC DNA]</scope>
    <source>
        <strain evidence="5 6">DSM 105482</strain>
    </source>
</reference>
<sequence>MGKKFAMLLLLVSVVFAGSSCSSNVSNKQASEKGAGLTVSAASSLQKVLAELEQKYKASDKNTKIRFNFGGSGSLKSQISNGAPVDLFLSASSDEIEHLIDEGQIRRKDTEAFIGNSLVLIMPQGRSVYPDSFKSLIKPEIKKISIGVPETVPAGTYAKETLQSAGIWNEVEGKMVFAKDVRQVLTYVETGNVDAGIVYRTDALSSENISLVTEAENGMHSEIVYQFGIINRSKNKEAARDFLSFLTSKEAARVFEKNGYTIRGKK</sequence>
<comment type="caution">
    <text evidence="5">The sequence shown here is derived from an EMBL/GenBank/DDBJ whole genome shotgun (WGS) entry which is preliminary data.</text>
</comment>
<dbReference type="Pfam" id="PF13531">
    <property type="entry name" value="SBP_bac_11"/>
    <property type="match status" value="1"/>
</dbReference>
<dbReference type="PIRSF" id="PIRSF004846">
    <property type="entry name" value="ModA"/>
    <property type="match status" value="1"/>
</dbReference>
<evidence type="ECO:0000256" key="1">
    <source>
        <dbReference type="ARBA" id="ARBA00009175"/>
    </source>
</evidence>
<dbReference type="EMBL" id="JAFBFI010000018">
    <property type="protein sequence ID" value="MBM7694132.1"/>
    <property type="molecule type" value="Genomic_DNA"/>
</dbReference>
<evidence type="ECO:0000313" key="6">
    <source>
        <dbReference type="Proteomes" id="UP000823486"/>
    </source>
</evidence>
<protein>
    <submittedName>
        <fullName evidence="5">Molybdate transport system substrate-binding protein</fullName>
    </submittedName>
</protein>